<evidence type="ECO:0008006" key="4">
    <source>
        <dbReference type="Google" id="ProtNLM"/>
    </source>
</evidence>
<gene>
    <name evidence="2" type="ORF">H0G86_005916</name>
</gene>
<dbReference type="PANTHER" id="PTHR38166:SF1">
    <property type="entry name" value="C2H2-TYPE DOMAIN-CONTAINING PROTEIN"/>
    <property type="match status" value="1"/>
</dbReference>
<feature type="compositionally biased region" description="Polar residues" evidence="1">
    <location>
        <begin position="343"/>
        <end position="359"/>
    </location>
</feature>
<feature type="region of interest" description="Disordered" evidence="1">
    <location>
        <begin position="135"/>
        <end position="160"/>
    </location>
</feature>
<reference evidence="2 3" key="1">
    <citation type="journal article" date="2021" name="BMC Genomics">
        <title>Telomere-to-telomere genome assembly of asparaginase-producing Trichoderma simmonsii.</title>
        <authorList>
            <person name="Chung D."/>
            <person name="Kwon Y.M."/>
            <person name="Yang Y."/>
        </authorList>
    </citation>
    <scope>NUCLEOTIDE SEQUENCE [LARGE SCALE GENOMIC DNA]</scope>
    <source>
        <strain evidence="2 3">GH-Sj1</strain>
    </source>
</reference>
<evidence type="ECO:0000313" key="2">
    <source>
        <dbReference type="EMBL" id="QYS98753.1"/>
    </source>
</evidence>
<protein>
    <recommendedName>
        <fullName evidence="4">C2H2-type domain-containing protein</fullName>
    </recommendedName>
</protein>
<dbReference type="PANTHER" id="PTHR38166">
    <property type="entry name" value="C2H2-TYPE DOMAIN-CONTAINING PROTEIN-RELATED"/>
    <property type="match status" value="1"/>
</dbReference>
<name>A0A8G0LAH5_9HYPO</name>
<dbReference type="Proteomes" id="UP000826661">
    <property type="component" value="Chromosome III"/>
</dbReference>
<evidence type="ECO:0000256" key="1">
    <source>
        <dbReference type="SAM" id="MobiDB-lite"/>
    </source>
</evidence>
<dbReference type="EMBL" id="CP075866">
    <property type="protein sequence ID" value="QYS98753.1"/>
    <property type="molecule type" value="Genomic_DNA"/>
</dbReference>
<feature type="region of interest" description="Disordered" evidence="1">
    <location>
        <begin position="95"/>
        <end position="114"/>
    </location>
</feature>
<feature type="region of interest" description="Disordered" evidence="1">
    <location>
        <begin position="1"/>
        <end position="25"/>
    </location>
</feature>
<proteinExistence type="predicted"/>
<accession>A0A8G0LAH5</accession>
<feature type="region of interest" description="Disordered" evidence="1">
    <location>
        <begin position="343"/>
        <end position="394"/>
    </location>
</feature>
<evidence type="ECO:0000313" key="3">
    <source>
        <dbReference type="Proteomes" id="UP000826661"/>
    </source>
</evidence>
<dbReference type="AlphaFoldDB" id="A0A8G0LAH5"/>
<organism evidence="2 3">
    <name type="scientific">Trichoderma simmonsii</name>
    <dbReference type="NCBI Taxonomy" id="1491479"/>
    <lineage>
        <taxon>Eukaryota</taxon>
        <taxon>Fungi</taxon>
        <taxon>Dikarya</taxon>
        <taxon>Ascomycota</taxon>
        <taxon>Pezizomycotina</taxon>
        <taxon>Sordariomycetes</taxon>
        <taxon>Hypocreomycetidae</taxon>
        <taxon>Hypocreales</taxon>
        <taxon>Hypocreaceae</taxon>
        <taxon>Trichoderma</taxon>
    </lineage>
</organism>
<feature type="compositionally biased region" description="Polar residues" evidence="1">
    <location>
        <begin position="104"/>
        <end position="114"/>
    </location>
</feature>
<keyword evidence="3" id="KW-1185">Reference proteome</keyword>
<sequence length="607" mass="68592">MGDQPPGSTKPDDTQGQPGEDMPAIDRWLAQQPREDGVLTFNLRATQEILTEETRSERQPKDDDISIDCLHHVAGFQVTDEENWSVANPILPCHHQNSKGDYGQPSSNAHDTSQSEDVFVHQQQEHLRHVLVSSSRQETLEQPFDQASMPSAPPETADYSETSYGTIQQNNEIDQWLDTPDATCIHEITCDRRRALQQLCGEVQGLSTFVNASKSLQPFAPELSEFNSNLYPSHGYSVDGTSVIHTPGNFGHLGTNQPRGCTPPHHPNPIPSTQFSAYPSLIEPWRYCSTTIPSYSSDTHSRAMDEVSSEMTFSTTPTTNISLNRNNFWPLNLEPAQSLHSNMANTTRPASDTLETQSHGGRCPAHDATKRTRPGQYSTNGRKSKRRRVCKTDEDGNDVHTYNCPFYLQNPSDYGEGNWELCAKRRWRTYQRMREHLLRKHIRPVILCEKCFEEFEDGDSLRTHSESQCERKAHSPYLSTEQQSQLQTRIKGGMKEAEKMEQMYQIFSINGDFPSSERSREIGLEISLRSTIAASLIPPGDIERITNDTLQAIQRVKSRSADRIEHERKPQGYDEFENALAVSSGITEHALADIEHNGDDQFVHLEN</sequence>